<organism evidence="3 4">
    <name type="scientific">Paludibaculum fermentans</name>
    <dbReference type="NCBI Taxonomy" id="1473598"/>
    <lineage>
        <taxon>Bacteria</taxon>
        <taxon>Pseudomonadati</taxon>
        <taxon>Acidobacteriota</taxon>
        <taxon>Terriglobia</taxon>
        <taxon>Bryobacterales</taxon>
        <taxon>Bryobacteraceae</taxon>
        <taxon>Paludibaculum</taxon>
    </lineage>
</organism>
<dbReference type="KEGG" id="pfer:IRI77_10330"/>
<evidence type="ECO:0000313" key="3">
    <source>
        <dbReference type="EMBL" id="QOY90326.1"/>
    </source>
</evidence>
<dbReference type="AlphaFoldDB" id="A0A7S7NV66"/>
<name>A0A7S7NV66_PALFE</name>
<dbReference type="Proteomes" id="UP000593892">
    <property type="component" value="Chromosome"/>
</dbReference>
<dbReference type="Pfam" id="PF00561">
    <property type="entry name" value="Abhydrolase_1"/>
    <property type="match status" value="1"/>
</dbReference>
<keyword evidence="4" id="KW-1185">Reference proteome</keyword>
<dbReference type="GO" id="GO:0004301">
    <property type="term" value="F:epoxide hydrolase activity"/>
    <property type="evidence" value="ECO:0007669"/>
    <property type="project" value="TreeGrafter"/>
</dbReference>
<dbReference type="InterPro" id="IPR036291">
    <property type="entry name" value="NAD(P)-bd_dom_sf"/>
</dbReference>
<dbReference type="SUPFAM" id="SSF51735">
    <property type="entry name" value="NAD(P)-binding Rossmann-fold domains"/>
    <property type="match status" value="1"/>
</dbReference>
<dbReference type="PANTHER" id="PTHR42977:SF3">
    <property type="entry name" value="AB HYDROLASE-1 DOMAIN-CONTAINING PROTEIN"/>
    <property type="match status" value="1"/>
</dbReference>
<reference evidence="3 4" key="1">
    <citation type="submission" date="2020-10" db="EMBL/GenBank/DDBJ databases">
        <title>Complete genome sequence of Paludibaculum fermentans P105T, a facultatively anaerobic acidobacterium capable of dissimilatory Fe(III) reduction.</title>
        <authorList>
            <person name="Dedysh S.N."/>
            <person name="Beletsky A.V."/>
            <person name="Kulichevskaya I.S."/>
            <person name="Mardanov A.V."/>
            <person name="Ravin N.V."/>
        </authorList>
    </citation>
    <scope>NUCLEOTIDE SEQUENCE [LARGE SCALE GENOMIC DNA]</scope>
    <source>
        <strain evidence="3 4">P105</strain>
    </source>
</reference>
<protein>
    <recommendedName>
        <fullName evidence="2">AB hydrolase-1 domain-containing protein</fullName>
    </recommendedName>
</protein>
<dbReference type="Gene3D" id="3.40.50.720">
    <property type="entry name" value="NAD(P)-binding Rossmann-like Domain"/>
    <property type="match status" value="1"/>
</dbReference>
<gene>
    <name evidence="3" type="ORF">IRI77_10330</name>
</gene>
<dbReference type="RefSeq" id="WP_194451991.1">
    <property type="nucleotide sequence ID" value="NZ_CP063849.1"/>
</dbReference>
<dbReference type="InterPro" id="IPR029058">
    <property type="entry name" value="AB_hydrolase_fold"/>
</dbReference>
<evidence type="ECO:0000256" key="1">
    <source>
        <dbReference type="ARBA" id="ARBA00022801"/>
    </source>
</evidence>
<accession>A0A7S7NV66</accession>
<dbReference type="InterPro" id="IPR051340">
    <property type="entry name" value="Haloalkane_dehalogenase"/>
</dbReference>
<dbReference type="Gene3D" id="3.40.50.1820">
    <property type="entry name" value="alpha/beta hydrolase"/>
    <property type="match status" value="1"/>
</dbReference>
<evidence type="ECO:0000313" key="4">
    <source>
        <dbReference type="Proteomes" id="UP000593892"/>
    </source>
</evidence>
<feature type="domain" description="AB hydrolase-1" evidence="2">
    <location>
        <begin position="42"/>
        <end position="109"/>
    </location>
</feature>
<dbReference type="InterPro" id="IPR000073">
    <property type="entry name" value="AB_hydrolase_1"/>
</dbReference>
<dbReference type="EMBL" id="CP063849">
    <property type="protein sequence ID" value="QOY90326.1"/>
    <property type="molecule type" value="Genomic_DNA"/>
</dbReference>
<dbReference type="SUPFAM" id="SSF53474">
    <property type="entry name" value="alpha/beta-Hydrolases"/>
    <property type="match status" value="1"/>
</dbReference>
<dbReference type="PANTHER" id="PTHR42977">
    <property type="entry name" value="HYDROLASE-RELATED"/>
    <property type="match status" value="1"/>
</dbReference>
<evidence type="ECO:0000259" key="2">
    <source>
        <dbReference type="Pfam" id="PF00561"/>
    </source>
</evidence>
<sequence>MENRTMTTVENPTRTQYPVCCKTVRVNDLDIFCREAGPERLPVILLLYGFPASSNTFPNLIPRSAGSFRLVAPGYPGYGPSRMPDHSVFECTFENYAKVINAFVQAIGLGWPCLQHRGGPAGFPKVIDSCTVASAGFRGNRQYLTTGTWMTDNRAALIMAVTPGGVEIQGAGILRNQFMAWMGAPAEAAAAVVPHRRLGKPEDISERAAFPLTPRAGWITGQNYFGNGGLAF</sequence>
<proteinExistence type="predicted"/>
<keyword evidence="1" id="KW-0378">Hydrolase</keyword>